<evidence type="ECO:0000313" key="2">
    <source>
        <dbReference type="Proteomes" id="UP001153331"/>
    </source>
</evidence>
<reference evidence="1" key="1">
    <citation type="submission" date="2022-11" db="EMBL/GenBank/DDBJ databases">
        <title>Genome Sequence of Boeremia exigua.</title>
        <authorList>
            <person name="Buettner E."/>
        </authorList>
    </citation>
    <scope>NUCLEOTIDE SEQUENCE</scope>
    <source>
        <strain evidence="1">CU02</strain>
    </source>
</reference>
<protein>
    <submittedName>
        <fullName evidence="1">Uncharacterized protein</fullName>
    </submittedName>
</protein>
<name>A0ACC2IJ47_9PLEO</name>
<dbReference type="EMBL" id="JAPHNI010000151">
    <property type="protein sequence ID" value="KAJ8115230.1"/>
    <property type="molecule type" value="Genomic_DNA"/>
</dbReference>
<evidence type="ECO:0000313" key="1">
    <source>
        <dbReference type="EMBL" id="KAJ8115230.1"/>
    </source>
</evidence>
<dbReference type="Proteomes" id="UP001153331">
    <property type="component" value="Unassembled WGS sequence"/>
</dbReference>
<keyword evidence="2" id="KW-1185">Reference proteome</keyword>
<organism evidence="1 2">
    <name type="scientific">Boeremia exigua</name>
    <dbReference type="NCBI Taxonomy" id="749465"/>
    <lineage>
        <taxon>Eukaryota</taxon>
        <taxon>Fungi</taxon>
        <taxon>Dikarya</taxon>
        <taxon>Ascomycota</taxon>
        <taxon>Pezizomycotina</taxon>
        <taxon>Dothideomycetes</taxon>
        <taxon>Pleosporomycetidae</taxon>
        <taxon>Pleosporales</taxon>
        <taxon>Pleosporineae</taxon>
        <taxon>Didymellaceae</taxon>
        <taxon>Boeremia</taxon>
    </lineage>
</organism>
<accession>A0ACC2IJ47</accession>
<sequence length="923" mass="105117">MDYQYLSILGGGPDDDSLQAVIPKVYDLPIQDRGPAWAILRSDSIRDSVLENHLHGLVDSAALCSACRDLPLKLLEETEKQRARIVQQEHQDETHYLGNAQHLFYSAEKCRICALFLLVLAHLSPDPLEMNAGHVTQAPLLLKGIEYPLTGIQLGVQWTSKQDAQKRHPFYSWSAPILLTTNVYSPALEGISQLVNGRLPFSQTESADVFGWLRECMVICKTHTDHEFCHKDFDSRATLRETPPPTRLLLIELVDDWRRFHVRLVRTENQHIDYVALSHCWGASQPIRTLESNLESHEQSISFQDLPATFQDAIIVTVELGYRHLWIDTLCIVQDDRADWEKEASIMGAIYANAQLTIAASHAKDSTEGLFCPRSQPIAWYAIHSPLEIGDGDNCELILAVSDHTHAMRCDPRNGFVARRAWCFQEQVLSKRVLWFTDGEVVFQCRRKIESETGLPIRDINWKQELSDWLWVVKEYSGRNMTNFEDRTWAIKGLVSMVRSLHRGKKYENGVWHGTWEEPAVWQTMALANTPDHTDADWIHQLLWHRCFRNSAWDRELLDDLHHSKTPSWSWMASPGPVKFLRKLNNPFKIKDTLYYLRRCNIELEQEGMLRARVALWPAAGVRRTAFDRLRHCLDAKQDITTSHQPSSFLMEGVKDLGDYSAIDPDKGGEHELLSAFGLIRVLLKSICNLSRSGNLGRPVYIMRRGNPIDVHHPCGWAVLDDDVSVEDLSRGPRLADSSLFLVPIMTWATRASSKIKGYEPHLHQILILKFVHPEPYNERNPLRFTEEPGSQTRARYREKQDRAKAKAESWMPNIAGISRPPPHWKHAGTFKRVGCGFVSAEAGLGAAQDMFRFETLKDSSAHHQGSRSCRLLTQGASQLFQTNGGIYRLNKTASGTHNTMRKVLKSPNHSYKGAHCPFPEAS</sequence>
<gene>
    <name evidence="1" type="ORF">OPT61_g3073</name>
</gene>
<comment type="caution">
    <text evidence="1">The sequence shown here is derived from an EMBL/GenBank/DDBJ whole genome shotgun (WGS) entry which is preliminary data.</text>
</comment>
<proteinExistence type="predicted"/>